<protein>
    <recommendedName>
        <fullName evidence="1">CobW/HypB/UreG nucleotide-binding domain-containing protein</fullName>
    </recommendedName>
</protein>
<dbReference type="Gene3D" id="3.40.50.300">
    <property type="entry name" value="P-loop containing nucleotide triphosphate hydrolases"/>
    <property type="match status" value="1"/>
</dbReference>
<dbReference type="AlphaFoldDB" id="A0AB38UM42"/>
<accession>A0AB38UM42</accession>
<reference evidence="2 3" key="1">
    <citation type="submission" date="2018-09" db="EMBL/GenBank/DDBJ databases">
        <authorList>
            <person name="Tagini F."/>
        </authorList>
    </citation>
    <scope>NUCLEOTIDE SEQUENCE [LARGE SCALE GENOMIC DNA]</scope>
    <source>
        <strain evidence="2 3">MK42</strain>
    </source>
</reference>
<comment type="caution">
    <text evidence="2">The sequence shown here is derived from an EMBL/GenBank/DDBJ whole genome shotgun (WGS) entry which is preliminary data.</text>
</comment>
<dbReference type="Proteomes" id="UP000279331">
    <property type="component" value="Unassembled WGS sequence"/>
</dbReference>
<dbReference type="InterPro" id="IPR027417">
    <property type="entry name" value="P-loop_NTPase"/>
</dbReference>
<organism evidence="2 3">
    <name type="scientific">Mycobacterium persicum</name>
    <dbReference type="NCBI Taxonomy" id="1487726"/>
    <lineage>
        <taxon>Bacteria</taxon>
        <taxon>Bacillati</taxon>
        <taxon>Actinomycetota</taxon>
        <taxon>Actinomycetes</taxon>
        <taxon>Mycobacteriales</taxon>
        <taxon>Mycobacteriaceae</taxon>
        <taxon>Mycobacterium</taxon>
    </lineage>
</organism>
<dbReference type="Pfam" id="PF02492">
    <property type="entry name" value="cobW"/>
    <property type="match status" value="1"/>
</dbReference>
<dbReference type="EMBL" id="UPHL01000011">
    <property type="protein sequence ID" value="VAZ81551.1"/>
    <property type="molecule type" value="Genomic_DNA"/>
</dbReference>
<evidence type="ECO:0000313" key="3">
    <source>
        <dbReference type="Proteomes" id="UP000279331"/>
    </source>
</evidence>
<name>A0AB38UM42_9MYCO</name>
<dbReference type="InterPro" id="IPR003495">
    <property type="entry name" value="CobW/HypB/UreG_nucleotide-bd"/>
</dbReference>
<evidence type="ECO:0000259" key="1">
    <source>
        <dbReference type="Pfam" id="PF02492"/>
    </source>
</evidence>
<proteinExistence type="predicted"/>
<evidence type="ECO:0000313" key="2">
    <source>
        <dbReference type="EMBL" id="VAZ81551.1"/>
    </source>
</evidence>
<gene>
    <name evidence="2" type="ORF">LAUMK42_00353</name>
</gene>
<feature type="domain" description="CobW/HypB/UreG nucleotide-binding" evidence="1">
    <location>
        <begin position="53"/>
        <end position="103"/>
    </location>
</feature>
<sequence>MRTPVIVVAGQGDTDAVVRAMLRNPGSLAVAHHFDGQVVLRTDTTLRHGVVATAEVALELVHGCVSCTVRNDLLVHLRQLHRRDDVRRVVIHLAPWLEPEPVWAINHVRARVGPGYVDGPATQDVSIAACDVY</sequence>